<dbReference type="GO" id="GO:0004497">
    <property type="term" value="F:monooxygenase activity"/>
    <property type="evidence" value="ECO:0007669"/>
    <property type="project" value="UniProtKB-KW"/>
</dbReference>
<keyword evidence="3 6" id="KW-0349">Heme</keyword>
<dbReference type="InterPro" id="IPR002401">
    <property type="entry name" value="Cyt_P450_E_grp-I"/>
</dbReference>
<dbReference type="Proteomes" id="UP000034680">
    <property type="component" value="Unassembled WGS sequence"/>
</dbReference>
<dbReference type="PRINTS" id="PR00463">
    <property type="entry name" value="EP450I"/>
</dbReference>
<evidence type="ECO:0000256" key="6">
    <source>
        <dbReference type="PIRSR" id="PIRSR602401-1"/>
    </source>
</evidence>
<evidence type="ECO:0000256" key="7">
    <source>
        <dbReference type="RuleBase" id="RU000461"/>
    </source>
</evidence>
<evidence type="ECO:0000256" key="1">
    <source>
        <dbReference type="ARBA" id="ARBA00001971"/>
    </source>
</evidence>
<reference evidence="8 9" key="2">
    <citation type="submission" date="2015-05" db="EMBL/GenBank/DDBJ databases">
        <authorList>
            <person name="Morales-Cruz A."/>
            <person name="Amrine K.C."/>
            <person name="Cantu D."/>
        </authorList>
    </citation>
    <scope>NUCLEOTIDE SEQUENCE [LARGE SCALE GENOMIC DNA]</scope>
    <source>
        <strain evidence="8">DA912</strain>
    </source>
</reference>
<keyword evidence="7" id="KW-0560">Oxidoreductase</keyword>
<evidence type="ECO:0000313" key="9">
    <source>
        <dbReference type="Proteomes" id="UP000034680"/>
    </source>
</evidence>
<evidence type="ECO:0000256" key="4">
    <source>
        <dbReference type="ARBA" id="ARBA00022723"/>
    </source>
</evidence>
<comment type="similarity">
    <text evidence="2 7">Belongs to the cytochrome P450 family.</text>
</comment>
<keyword evidence="4 6" id="KW-0479">Metal-binding</keyword>
<dbReference type="InterPro" id="IPR050121">
    <property type="entry name" value="Cytochrome_P450_monoxygenase"/>
</dbReference>
<evidence type="ECO:0000256" key="3">
    <source>
        <dbReference type="ARBA" id="ARBA00022617"/>
    </source>
</evidence>
<dbReference type="InterPro" id="IPR001128">
    <property type="entry name" value="Cyt_P450"/>
</dbReference>
<dbReference type="GO" id="GO:0016705">
    <property type="term" value="F:oxidoreductase activity, acting on paired donors, with incorporation or reduction of molecular oxygen"/>
    <property type="evidence" value="ECO:0007669"/>
    <property type="project" value="InterPro"/>
</dbReference>
<dbReference type="AlphaFoldDB" id="A0A0G2HFU9"/>
<evidence type="ECO:0000313" key="8">
    <source>
        <dbReference type="EMBL" id="KKY33983.1"/>
    </source>
</evidence>
<feature type="binding site" description="axial binding residue" evidence="6">
    <location>
        <position position="480"/>
    </location>
    <ligand>
        <name>heme</name>
        <dbReference type="ChEBI" id="CHEBI:30413"/>
    </ligand>
    <ligandPart>
        <name>Fe</name>
        <dbReference type="ChEBI" id="CHEBI:18248"/>
    </ligandPart>
</feature>
<comment type="cofactor">
    <cofactor evidence="1 6">
        <name>heme</name>
        <dbReference type="ChEBI" id="CHEBI:30413"/>
    </cofactor>
</comment>
<proteinExistence type="inferred from homology"/>
<comment type="caution">
    <text evidence="8">The sequence shown here is derived from an EMBL/GenBank/DDBJ whole genome shotgun (WGS) entry which is preliminary data.</text>
</comment>
<dbReference type="GO" id="GO:0005506">
    <property type="term" value="F:iron ion binding"/>
    <property type="evidence" value="ECO:0007669"/>
    <property type="project" value="InterPro"/>
</dbReference>
<dbReference type="Pfam" id="PF00067">
    <property type="entry name" value="p450"/>
    <property type="match status" value="2"/>
</dbReference>
<dbReference type="InterPro" id="IPR017972">
    <property type="entry name" value="Cyt_P450_CS"/>
</dbReference>
<dbReference type="Gene3D" id="1.10.630.10">
    <property type="entry name" value="Cytochrome P450"/>
    <property type="match status" value="1"/>
</dbReference>
<dbReference type="PRINTS" id="PR00385">
    <property type="entry name" value="P450"/>
</dbReference>
<dbReference type="PANTHER" id="PTHR24305:SF232">
    <property type="entry name" value="P450, PUTATIVE (EUROFUNG)-RELATED"/>
    <property type="match status" value="1"/>
</dbReference>
<dbReference type="PROSITE" id="PS00086">
    <property type="entry name" value="CYTOCHROME_P450"/>
    <property type="match status" value="1"/>
</dbReference>
<dbReference type="EMBL" id="LCUC01000220">
    <property type="protein sequence ID" value="KKY33983.1"/>
    <property type="molecule type" value="Genomic_DNA"/>
</dbReference>
<organism evidence="8 9">
    <name type="scientific">Diaporthe ampelina</name>
    <dbReference type="NCBI Taxonomy" id="1214573"/>
    <lineage>
        <taxon>Eukaryota</taxon>
        <taxon>Fungi</taxon>
        <taxon>Dikarya</taxon>
        <taxon>Ascomycota</taxon>
        <taxon>Pezizomycotina</taxon>
        <taxon>Sordariomycetes</taxon>
        <taxon>Sordariomycetidae</taxon>
        <taxon>Diaporthales</taxon>
        <taxon>Diaporthaceae</taxon>
        <taxon>Diaporthe</taxon>
    </lineage>
</organism>
<keyword evidence="5 6" id="KW-0408">Iron</keyword>
<dbReference type="InterPro" id="IPR036396">
    <property type="entry name" value="Cyt_P450_sf"/>
</dbReference>
<sequence length="539" mass="59510">MGDVPEMLKHHQKYATPFTWMTAQAEKLNSPIVQIFMRPLSRPIVIVTDPREAQDVVLRRAKDFDRSMFFNDAFGGVLPNHHIIQPTNQKFRQGRRLLADTMTTGFLNKVAAPSLHRHILKLMDLWRIKSKAAKGYAFWVAEDINHMALDSIWDVAFGSQLLSIPTEIELLSSIPKFEMPAAADEPMVFPAPDYNSAVKSMKVITHTLDATVTSPMPKQTHWLISMTPSYRRARAHKERLIRERLEDAKARLLGRGDHSAGEFAGITSAVDHMVRREAQAAAKEGRAPQYDSASARDEMFGFLIAGHDTTATTLMWAVKHMAASPGVQGKLRGVLRAAFGAGGGGGGVPTAEQISTADIPYLDAVVEEMVRCAGTSPATMRTAVHDTMLLGHTIPKGVDVFMMSNGPGYMAPNTLNESIPEHARSASSQANKDRAVPPWDPRDMTAFKPERWIKTDGGGAEVFDIHSGPVLQFGGGLRGCFGKKMAYLEMKIFIALLVCAFDLETVPEKLRGFEAFDCLTHKPKQCYVVLKEAEKSRAD</sequence>
<reference evidence="8 9" key="1">
    <citation type="submission" date="2015-05" db="EMBL/GenBank/DDBJ databases">
        <title>Distinctive expansion of gene families associated with plant cell wall degradation and secondary metabolism in the genomes of grapevine trunk pathogens.</title>
        <authorList>
            <person name="Lawrence D.P."/>
            <person name="Travadon R."/>
            <person name="Rolshausen P.E."/>
            <person name="Baumgartner K."/>
        </authorList>
    </citation>
    <scope>NUCLEOTIDE SEQUENCE [LARGE SCALE GENOMIC DNA]</scope>
    <source>
        <strain evidence="8">DA912</strain>
    </source>
</reference>
<name>A0A0G2HFU9_9PEZI</name>
<evidence type="ECO:0000256" key="5">
    <source>
        <dbReference type="ARBA" id="ARBA00023004"/>
    </source>
</evidence>
<dbReference type="GO" id="GO:0020037">
    <property type="term" value="F:heme binding"/>
    <property type="evidence" value="ECO:0007669"/>
    <property type="project" value="InterPro"/>
</dbReference>
<dbReference type="OrthoDB" id="1470350at2759"/>
<gene>
    <name evidence="8" type="ORF">UCDDA912_g06014</name>
</gene>
<dbReference type="SUPFAM" id="SSF48264">
    <property type="entry name" value="Cytochrome P450"/>
    <property type="match status" value="1"/>
</dbReference>
<accession>A0A0G2HFU9</accession>
<keyword evidence="9" id="KW-1185">Reference proteome</keyword>
<dbReference type="PANTHER" id="PTHR24305">
    <property type="entry name" value="CYTOCHROME P450"/>
    <property type="match status" value="1"/>
</dbReference>
<protein>
    <submittedName>
        <fullName evidence="8">Putative cytochrome p450</fullName>
    </submittedName>
</protein>
<evidence type="ECO:0000256" key="2">
    <source>
        <dbReference type="ARBA" id="ARBA00010617"/>
    </source>
</evidence>
<dbReference type="STRING" id="1214573.A0A0G2HFU9"/>
<keyword evidence="7" id="KW-0503">Monooxygenase</keyword>